<dbReference type="Proteomes" id="UP000662939">
    <property type="component" value="Chromosome"/>
</dbReference>
<evidence type="ECO:0000313" key="2">
    <source>
        <dbReference type="EMBL" id="QSB06568.1"/>
    </source>
</evidence>
<dbReference type="GO" id="GO:0003677">
    <property type="term" value="F:DNA binding"/>
    <property type="evidence" value="ECO:0007669"/>
    <property type="project" value="InterPro"/>
</dbReference>
<dbReference type="AlphaFoldDB" id="A0A895XY74"/>
<dbReference type="PROSITE" id="PS50943">
    <property type="entry name" value="HTH_CROC1"/>
    <property type="match status" value="1"/>
</dbReference>
<dbReference type="RefSeq" id="WP_213172580.1">
    <property type="nucleotide sequence ID" value="NZ_CP070496.1"/>
</dbReference>
<protein>
    <submittedName>
        <fullName evidence="2">Helix-turn-helix transcriptional regulator</fullName>
    </submittedName>
</protein>
<reference evidence="2" key="1">
    <citation type="submission" date="2021-02" db="EMBL/GenBank/DDBJ databases">
        <title>Natronoglycomyces albus gen. nov., sp. nov, a haloalkaliphilic actinobacterium from a soda solonchak soil.</title>
        <authorList>
            <person name="Sorokin D.Y."/>
            <person name="Khijniak T.V."/>
            <person name="Zakharycheva A.P."/>
            <person name="Boueva O.V."/>
            <person name="Ariskina E.V."/>
            <person name="Hahnke R.L."/>
            <person name="Bunk B."/>
            <person name="Sproer C."/>
            <person name="Schumann P."/>
            <person name="Evtushenko L.I."/>
            <person name="Kublanov I.V."/>
        </authorList>
    </citation>
    <scope>NUCLEOTIDE SEQUENCE</scope>
    <source>
        <strain evidence="2">DSM 106290</strain>
    </source>
</reference>
<accession>A0A895XY74</accession>
<gene>
    <name evidence="2" type="ORF">JQS30_06610</name>
</gene>
<dbReference type="KEGG" id="nav:JQS30_06610"/>
<keyword evidence="3" id="KW-1185">Reference proteome</keyword>
<dbReference type="Gene3D" id="1.10.260.40">
    <property type="entry name" value="lambda repressor-like DNA-binding domains"/>
    <property type="match status" value="1"/>
</dbReference>
<dbReference type="SUPFAM" id="SSF47413">
    <property type="entry name" value="lambda repressor-like DNA-binding domains"/>
    <property type="match status" value="1"/>
</dbReference>
<dbReference type="InterPro" id="IPR010982">
    <property type="entry name" value="Lambda_DNA-bd_dom_sf"/>
</dbReference>
<sequence>MEVAEEPIGRRVAQWRQRRGMSQQVFADRIGKSKSWVDKVERGVRRLDKYSVICDIAQVLGVDTSQLMGREPQRQPGLSSCLDQAEVESIRQSLERYERLGIFLQAASLDSKPIPELKKTVAYTWAAMEKGHYPVVARSLIELLRATPIAQENPIDGTAAEASEILTQVYQIASSVLRKLGEPQLAWLAADRSISAAQRGNDPLLAGTATARVANSLRALGRHQAALDLNVQVAHGLMAEHVADEPTPQALSVYGFLLLQGAMAAALAGESATCKDLLDSADIAAQRMGDDGNYYWTSFGPTNVALHRAAAHVELGEGRAALAVHAQINPAKLNDLVAERRAHHYLDMARACVQIGDWSKAGKALSLAHRTAHSEVRCRPVAHSLIDHILHHSKGSSPPEVMALAEQCGLTK</sequence>
<evidence type="ECO:0000259" key="1">
    <source>
        <dbReference type="PROSITE" id="PS50943"/>
    </source>
</evidence>
<dbReference type="EMBL" id="CP070496">
    <property type="protein sequence ID" value="QSB06568.1"/>
    <property type="molecule type" value="Genomic_DNA"/>
</dbReference>
<dbReference type="Pfam" id="PF13560">
    <property type="entry name" value="HTH_31"/>
    <property type="match status" value="1"/>
</dbReference>
<dbReference type="InterPro" id="IPR001387">
    <property type="entry name" value="Cro/C1-type_HTH"/>
</dbReference>
<dbReference type="CDD" id="cd00093">
    <property type="entry name" value="HTH_XRE"/>
    <property type="match status" value="1"/>
</dbReference>
<proteinExistence type="predicted"/>
<dbReference type="SMART" id="SM00530">
    <property type="entry name" value="HTH_XRE"/>
    <property type="match status" value="1"/>
</dbReference>
<evidence type="ECO:0000313" key="3">
    <source>
        <dbReference type="Proteomes" id="UP000662939"/>
    </source>
</evidence>
<feature type="domain" description="HTH cro/C1-type" evidence="1">
    <location>
        <begin position="12"/>
        <end position="67"/>
    </location>
</feature>
<name>A0A895XY74_9ACTN</name>
<organism evidence="2 3">
    <name type="scientific">Natronoglycomyces albus</name>
    <dbReference type="NCBI Taxonomy" id="2811108"/>
    <lineage>
        <taxon>Bacteria</taxon>
        <taxon>Bacillati</taxon>
        <taxon>Actinomycetota</taxon>
        <taxon>Actinomycetes</taxon>
        <taxon>Glycomycetales</taxon>
        <taxon>Glycomycetaceae</taxon>
        <taxon>Natronoglycomyces</taxon>
    </lineage>
</organism>